<evidence type="ECO:0000313" key="3">
    <source>
        <dbReference type="EMBL" id="MEE2053725.1"/>
    </source>
</evidence>
<evidence type="ECO:0000259" key="2">
    <source>
        <dbReference type="Pfam" id="PF01636"/>
    </source>
</evidence>
<feature type="region of interest" description="Disordered" evidence="1">
    <location>
        <begin position="1"/>
        <end position="32"/>
    </location>
</feature>
<dbReference type="EMBL" id="JAUUCC010000080">
    <property type="protein sequence ID" value="MEE2053725.1"/>
    <property type="molecule type" value="Genomic_DNA"/>
</dbReference>
<dbReference type="SUPFAM" id="SSF56112">
    <property type="entry name" value="Protein kinase-like (PK-like)"/>
    <property type="match status" value="1"/>
</dbReference>
<protein>
    <submittedName>
        <fullName evidence="3">Phosphotransferase</fullName>
    </submittedName>
</protein>
<reference evidence="3 4" key="1">
    <citation type="submission" date="2023-07" db="EMBL/GenBank/DDBJ databases">
        <authorList>
            <person name="Girao M."/>
            <person name="Carvalho M.F."/>
        </authorList>
    </citation>
    <scope>NUCLEOTIDE SEQUENCE [LARGE SCALE GENOMIC DNA]</scope>
    <source>
        <strain evidence="3 4">66/93</strain>
    </source>
</reference>
<dbReference type="RefSeq" id="WP_330160652.1">
    <property type="nucleotide sequence ID" value="NZ_BAAAJA010000008.1"/>
</dbReference>
<name>A0ABU7KWN9_9ACTN</name>
<accession>A0ABU7KWN9</accession>
<evidence type="ECO:0000313" key="4">
    <source>
        <dbReference type="Proteomes" id="UP001348641"/>
    </source>
</evidence>
<organism evidence="3 4">
    <name type="scientific">Nocardiopsis tropica</name>
    <dbReference type="NCBI Taxonomy" id="109330"/>
    <lineage>
        <taxon>Bacteria</taxon>
        <taxon>Bacillati</taxon>
        <taxon>Actinomycetota</taxon>
        <taxon>Actinomycetes</taxon>
        <taxon>Streptosporangiales</taxon>
        <taxon>Nocardiopsidaceae</taxon>
        <taxon>Nocardiopsis</taxon>
    </lineage>
</organism>
<dbReference type="Gene3D" id="3.90.1200.10">
    <property type="match status" value="1"/>
</dbReference>
<feature type="compositionally biased region" description="Basic and acidic residues" evidence="1">
    <location>
        <begin position="9"/>
        <end position="32"/>
    </location>
</feature>
<dbReference type="InterPro" id="IPR011009">
    <property type="entry name" value="Kinase-like_dom_sf"/>
</dbReference>
<gene>
    <name evidence="3" type="ORF">Q8A49_24810</name>
</gene>
<dbReference type="Pfam" id="PF01636">
    <property type="entry name" value="APH"/>
    <property type="match status" value="1"/>
</dbReference>
<evidence type="ECO:0000256" key="1">
    <source>
        <dbReference type="SAM" id="MobiDB-lite"/>
    </source>
</evidence>
<proteinExistence type="predicted"/>
<sequence length="253" mass="28474">MSGVQGGAGDRRPWSVEFDSHGRSVHRPDHPNREFERALLEHLHGRGWRGAPRQYGHDHRGRLVYDFLPGRAVHHRDPLPRHYIARAARLTREFHDLTAGTALAGDQEVVCHNDLDPRNTIDLNGVPHAFVDWELAAPGRRVHDVAHLCRQFARLGPGSVGAGARIRLVCDSYGLAERGDVVETVLWWQDRCRRGILDLAGKGDAKMRHFRDRGVVEEVREAREWTARHRAELEAALVSDAPPPHPPGDPAAW</sequence>
<comment type="caution">
    <text evidence="3">The sequence shown here is derived from an EMBL/GenBank/DDBJ whole genome shotgun (WGS) entry which is preliminary data.</text>
</comment>
<dbReference type="Proteomes" id="UP001348641">
    <property type="component" value="Unassembled WGS sequence"/>
</dbReference>
<feature type="domain" description="Aminoglycoside phosphotransferase" evidence="2">
    <location>
        <begin position="105"/>
        <end position="156"/>
    </location>
</feature>
<dbReference type="InterPro" id="IPR002575">
    <property type="entry name" value="Aminoglycoside_PTrfase"/>
</dbReference>